<organism evidence="7 8">
    <name type="scientific">Ameca splendens</name>
    <dbReference type="NCBI Taxonomy" id="208324"/>
    <lineage>
        <taxon>Eukaryota</taxon>
        <taxon>Metazoa</taxon>
        <taxon>Chordata</taxon>
        <taxon>Craniata</taxon>
        <taxon>Vertebrata</taxon>
        <taxon>Euteleostomi</taxon>
        <taxon>Actinopterygii</taxon>
        <taxon>Neopterygii</taxon>
        <taxon>Teleostei</taxon>
        <taxon>Neoteleostei</taxon>
        <taxon>Acanthomorphata</taxon>
        <taxon>Ovalentaria</taxon>
        <taxon>Atherinomorphae</taxon>
        <taxon>Cyprinodontiformes</taxon>
        <taxon>Goodeidae</taxon>
        <taxon>Ameca</taxon>
    </lineage>
</organism>
<reference evidence="7 8" key="1">
    <citation type="submission" date="2021-06" db="EMBL/GenBank/DDBJ databases">
        <authorList>
            <person name="Palmer J.M."/>
        </authorList>
    </citation>
    <scope>NUCLEOTIDE SEQUENCE [LARGE SCALE GENOMIC DNA]</scope>
    <source>
        <strain evidence="7 8">AS_MEX2019</strain>
        <tissue evidence="7">Muscle</tissue>
    </source>
</reference>
<comment type="subcellular location">
    <subcellularLocation>
        <location evidence="1 6">Membrane</location>
        <topology evidence="1 6">Multi-pass membrane protein</topology>
    </subcellularLocation>
</comment>
<comment type="caution">
    <text evidence="7">The sequence shown here is derived from an EMBL/GenBank/DDBJ whole genome shotgun (WGS) entry which is preliminary data.</text>
</comment>
<protein>
    <recommendedName>
        <fullName evidence="6">Amino acid transporter</fullName>
    </recommendedName>
</protein>
<dbReference type="EMBL" id="JAHRIP010088729">
    <property type="protein sequence ID" value="MEQ2316389.1"/>
    <property type="molecule type" value="Genomic_DNA"/>
</dbReference>
<evidence type="ECO:0000256" key="2">
    <source>
        <dbReference type="ARBA" id="ARBA00022448"/>
    </source>
</evidence>
<accession>A0ABV1ACW1</accession>
<sequence>MASMLIVLGSVGLPTEEISVLLMVDWILDRVLRAINVLGDCIGVGVVLHLSRHELQLSSPA</sequence>
<dbReference type="InterPro" id="IPR036458">
    <property type="entry name" value="Na:dicarbo_symporter_sf"/>
</dbReference>
<evidence type="ECO:0000256" key="1">
    <source>
        <dbReference type="ARBA" id="ARBA00004141"/>
    </source>
</evidence>
<keyword evidence="5" id="KW-0472">Membrane</keyword>
<proteinExistence type="inferred from homology"/>
<evidence type="ECO:0000313" key="8">
    <source>
        <dbReference type="Proteomes" id="UP001469553"/>
    </source>
</evidence>
<feature type="non-terminal residue" evidence="7">
    <location>
        <position position="61"/>
    </location>
</feature>
<dbReference type="InterPro" id="IPR050746">
    <property type="entry name" value="DAACS"/>
</dbReference>
<keyword evidence="4" id="KW-1133">Transmembrane helix</keyword>
<comment type="similarity">
    <text evidence="6">Belongs to the dicarboxylate/amino acid:cation symporter (DAACS) (TC 2.A.23) family.</text>
</comment>
<name>A0ABV1ACW1_9TELE</name>
<gene>
    <name evidence="7" type="ORF">AMECASPLE_032058</name>
</gene>
<keyword evidence="8" id="KW-1185">Reference proteome</keyword>
<dbReference type="InterPro" id="IPR001991">
    <property type="entry name" value="Na-dicarboxylate_symporter"/>
</dbReference>
<evidence type="ECO:0000256" key="6">
    <source>
        <dbReference type="RuleBase" id="RU361216"/>
    </source>
</evidence>
<evidence type="ECO:0000256" key="4">
    <source>
        <dbReference type="ARBA" id="ARBA00022989"/>
    </source>
</evidence>
<keyword evidence="3" id="KW-0812">Transmembrane</keyword>
<keyword evidence="2 6" id="KW-0813">Transport</keyword>
<evidence type="ECO:0000256" key="5">
    <source>
        <dbReference type="ARBA" id="ARBA00023136"/>
    </source>
</evidence>
<dbReference type="Proteomes" id="UP001469553">
    <property type="component" value="Unassembled WGS sequence"/>
</dbReference>
<keyword evidence="6" id="KW-0769">Symport</keyword>
<evidence type="ECO:0000313" key="7">
    <source>
        <dbReference type="EMBL" id="MEQ2316389.1"/>
    </source>
</evidence>
<dbReference type="Pfam" id="PF00375">
    <property type="entry name" value="SDF"/>
    <property type="match status" value="1"/>
</dbReference>
<dbReference type="PANTHER" id="PTHR11958">
    <property type="entry name" value="SODIUM/DICARBOXYLATE SYMPORTER-RELATED"/>
    <property type="match status" value="1"/>
</dbReference>
<evidence type="ECO:0000256" key="3">
    <source>
        <dbReference type="ARBA" id="ARBA00022692"/>
    </source>
</evidence>
<dbReference type="PANTHER" id="PTHR11958:SF63">
    <property type="entry name" value="AMINO ACID TRANSPORTER"/>
    <property type="match status" value="1"/>
</dbReference>
<dbReference type="SUPFAM" id="SSF118215">
    <property type="entry name" value="Proton glutamate symport protein"/>
    <property type="match status" value="1"/>
</dbReference>
<dbReference type="Gene3D" id="1.10.3860.10">
    <property type="entry name" value="Sodium:dicarboxylate symporter"/>
    <property type="match status" value="1"/>
</dbReference>